<accession>A0ABU1ZK59</accession>
<comment type="caution">
    <text evidence="1">The sequence shown here is derived from an EMBL/GenBank/DDBJ whole genome shotgun (WGS) entry which is preliminary data.</text>
</comment>
<proteinExistence type="predicted"/>
<dbReference type="RefSeq" id="WP_310340020.1">
    <property type="nucleotide sequence ID" value="NZ_JAVDXO010000002.1"/>
</dbReference>
<dbReference type="Proteomes" id="UP001268089">
    <property type="component" value="Unassembled WGS sequence"/>
</dbReference>
<name>A0ABU1ZK59_9BURK</name>
<reference evidence="1 2" key="1">
    <citation type="submission" date="2023-07" db="EMBL/GenBank/DDBJ databases">
        <title>Sorghum-associated microbial communities from plants grown in Nebraska, USA.</title>
        <authorList>
            <person name="Schachtman D."/>
        </authorList>
    </citation>
    <scope>NUCLEOTIDE SEQUENCE [LARGE SCALE GENOMIC DNA]</scope>
    <source>
        <strain evidence="1 2">BE308</strain>
    </source>
</reference>
<dbReference type="EMBL" id="JAVDXO010000002">
    <property type="protein sequence ID" value="MDR7305763.1"/>
    <property type="molecule type" value="Genomic_DNA"/>
</dbReference>
<dbReference type="Pfam" id="PF13689">
    <property type="entry name" value="DUF4154"/>
    <property type="match status" value="1"/>
</dbReference>
<gene>
    <name evidence="1" type="ORF">J2X15_001041</name>
</gene>
<evidence type="ECO:0000313" key="1">
    <source>
        <dbReference type="EMBL" id="MDR7305763.1"/>
    </source>
</evidence>
<organism evidence="1 2">
    <name type="scientific">Rhodoferax saidenbachensis</name>
    <dbReference type="NCBI Taxonomy" id="1484693"/>
    <lineage>
        <taxon>Bacteria</taxon>
        <taxon>Pseudomonadati</taxon>
        <taxon>Pseudomonadota</taxon>
        <taxon>Betaproteobacteria</taxon>
        <taxon>Burkholderiales</taxon>
        <taxon>Comamonadaceae</taxon>
        <taxon>Rhodoferax</taxon>
    </lineage>
</organism>
<protein>
    <recommendedName>
        <fullName evidence="3">DUF4154 domain-containing protein</fullName>
    </recommendedName>
</protein>
<sequence>MLDPTTNGLKSADCSTSRRSLLARAIASLALGHWDAGSAQTESLLAEYKVKAAYIYKFASYVQWPTTTWDAPETPMVIGLLGADLLADELTQMVTDRRVDNHPLHVRKLRRGDPLMGVHILFMGRGESSTAHAVLASARGKPVLTVTESEPDFAAGSIVNFVVLDNKIRFDVAPRQGELANLKISARLLTVARKVIGETS</sequence>
<evidence type="ECO:0008006" key="3">
    <source>
        <dbReference type="Google" id="ProtNLM"/>
    </source>
</evidence>
<dbReference type="InterPro" id="IPR025293">
    <property type="entry name" value="YfiR/HmsC-like"/>
</dbReference>
<evidence type="ECO:0000313" key="2">
    <source>
        <dbReference type="Proteomes" id="UP001268089"/>
    </source>
</evidence>
<keyword evidence="2" id="KW-1185">Reference proteome</keyword>